<protein>
    <submittedName>
        <fullName evidence="1">Uncharacterized protein</fullName>
    </submittedName>
</protein>
<evidence type="ECO:0000313" key="2">
    <source>
        <dbReference type="Proteomes" id="UP000619238"/>
    </source>
</evidence>
<dbReference type="Proteomes" id="UP000619238">
    <property type="component" value="Unassembled WGS sequence"/>
</dbReference>
<dbReference type="EMBL" id="JACGWS010000008">
    <property type="protein sequence ID" value="MBC8755888.1"/>
    <property type="molecule type" value="Genomic_DNA"/>
</dbReference>
<name>A0ABR7QBX2_9FLAO</name>
<accession>A0ABR7QBX2</accession>
<evidence type="ECO:0000313" key="1">
    <source>
        <dbReference type="EMBL" id="MBC8755888.1"/>
    </source>
</evidence>
<proteinExistence type="predicted"/>
<sequence>MLQQKEVIYSTDLHFEHQRWRSELLFWEDELRFFTKRLEELVVRWTDKSVLAQLEHYQNQFIIHAEVIDTLQDDINVHETDLSEHSKRNEDVLNHKLVKKHIEFRYRMEAQQQIFADLKKEFFRFLSKYM</sequence>
<keyword evidence="2" id="KW-1185">Reference proteome</keyword>
<reference evidence="1 2" key="1">
    <citation type="submission" date="2020-07" db="EMBL/GenBank/DDBJ databases">
        <title>Description of Kordia aestuariivivens sp. nov., isolated from a tidal flat.</title>
        <authorList>
            <person name="Park S."/>
            <person name="Yoon J.-H."/>
        </authorList>
    </citation>
    <scope>NUCLEOTIDE SEQUENCE [LARGE SCALE GENOMIC DNA]</scope>
    <source>
        <strain evidence="1 2">YSTF-M3</strain>
    </source>
</reference>
<comment type="caution">
    <text evidence="1">The sequence shown here is derived from an EMBL/GenBank/DDBJ whole genome shotgun (WGS) entry which is preliminary data.</text>
</comment>
<organism evidence="1 2">
    <name type="scientific">Kordia aestuariivivens</name>
    <dbReference type="NCBI Taxonomy" id="2759037"/>
    <lineage>
        <taxon>Bacteria</taxon>
        <taxon>Pseudomonadati</taxon>
        <taxon>Bacteroidota</taxon>
        <taxon>Flavobacteriia</taxon>
        <taxon>Flavobacteriales</taxon>
        <taxon>Flavobacteriaceae</taxon>
        <taxon>Kordia</taxon>
    </lineage>
</organism>
<dbReference type="RefSeq" id="WP_187562924.1">
    <property type="nucleotide sequence ID" value="NZ_JACGWS010000008.1"/>
</dbReference>
<gene>
    <name evidence="1" type="ORF">H2O64_14515</name>
</gene>